<dbReference type="Gene3D" id="3.50.50.60">
    <property type="entry name" value="FAD/NAD(P)-binding domain"/>
    <property type="match status" value="1"/>
</dbReference>
<evidence type="ECO:0000313" key="8">
    <source>
        <dbReference type="Proteomes" id="UP001597145"/>
    </source>
</evidence>
<dbReference type="PRINTS" id="PR00420">
    <property type="entry name" value="RNGMNOXGNASE"/>
</dbReference>
<keyword evidence="5 7" id="KW-0503">Monooxygenase</keyword>
<dbReference type="PANTHER" id="PTHR13789:SF318">
    <property type="entry name" value="GERANYLGERANYL DIPHOSPHATE REDUCTASE"/>
    <property type="match status" value="1"/>
</dbReference>
<organism evidence="7 8">
    <name type="scientific">Pseudonocardia aurantiaca</name>
    <dbReference type="NCBI Taxonomy" id="75290"/>
    <lineage>
        <taxon>Bacteria</taxon>
        <taxon>Bacillati</taxon>
        <taxon>Actinomycetota</taxon>
        <taxon>Actinomycetes</taxon>
        <taxon>Pseudonocardiales</taxon>
        <taxon>Pseudonocardiaceae</taxon>
        <taxon>Pseudonocardia</taxon>
    </lineage>
</organism>
<dbReference type="InterPro" id="IPR002938">
    <property type="entry name" value="FAD-bd"/>
</dbReference>
<evidence type="ECO:0000256" key="2">
    <source>
        <dbReference type="ARBA" id="ARBA00022630"/>
    </source>
</evidence>
<sequence length="385" mass="40130">MRTVVVGGGLGGLAAALALHRAGHGVAVLERRPEVSEVGAGIGLPPNGVLALGALGLGGQIRALADPLRTGAGLRDRLGRPLLVSDQQALERAAGAPFVVAPRSWLHGVLASALPAGTVLTDVTVDGPDDEALAGADLVVAADGARSRLRAALFPQHPGLVGSGEHAVRAIAPVDRHALDLVPGELADHRSGERFGCLPMAKGGVYWYSTWRTARTGAPPDEPGAWQRWLLARRADWHPSVIALISATPPETVHVTETEQLHPPLPTFVCGRVALLGDAAHAMTPDLGQGACQAFEDAAVLGAALTGATVKDVPAALARYSALRCPRTADFQRQARRMNRLLGMTGPAARLRDAVFRRVPTAVATKALIAQFRFDAAGTSDSFVR</sequence>
<dbReference type="InterPro" id="IPR050493">
    <property type="entry name" value="FAD-dep_Monooxygenase_BioMet"/>
</dbReference>
<dbReference type="EMBL" id="JBHUCP010000043">
    <property type="protein sequence ID" value="MFD1534736.1"/>
    <property type="molecule type" value="Genomic_DNA"/>
</dbReference>
<keyword evidence="4" id="KW-0560">Oxidoreductase</keyword>
<dbReference type="PANTHER" id="PTHR13789">
    <property type="entry name" value="MONOOXYGENASE"/>
    <property type="match status" value="1"/>
</dbReference>
<keyword evidence="2" id="KW-0285">Flavoprotein</keyword>
<dbReference type="Proteomes" id="UP001597145">
    <property type="component" value="Unassembled WGS sequence"/>
</dbReference>
<comment type="cofactor">
    <cofactor evidence="1">
        <name>FAD</name>
        <dbReference type="ChEBI" id="CHEBI:57692"/>
    </cofactor>
</comment>
<dbReference type="GO" id="GO:0004497">
    <property type="term" value="F:monooxygenase activity"/>
    <property type="evidence" value="ECO:0007669"/>
    <property type="project" value="UniProtKB-KW"/>
</dbReference>
<keyword evidence="3" id="KW-0274">FAD</keyword>
<proteinExistence type="predicted"/>
<evidence type="ECO:0000313" key="7">
    <source>
        <dbReference type="EMBL" id="MFD1534736.1"/>
    </source>
</evidence>
<evidence type="ECO:0000256" key="3">
    <source>
        <dbReference type="ARBA" id="ARBA00022827"/>
    </source>
</evidence>
<name>A0ABW4FXN9_9PSEU</name>
<dbReference type="RefSeq" id="WP_343975717.1">
    <property type="nucleotide sequence ID" value="NZ_BAAAJG010000008.1"/>
</dbReference>
<gene>
    <name evidence="7" type="ORF">ACFSCY_35490</name>
</gene>
<reference evidence="8" key="1">
    <citation type="journal article" date="2019" name="Int. J. Syst. Evol. Microbiol.">
        <title>The Global Catalogue of Microorganisms (GCM) 10K type strain sequencing project: providing services to taxonomists for standard genome sequencing and annotation.</title>
        <authorList>
            <consortium name="The Broad Institute Genomics Platform"/>
            <consortium name="The Broad Institute Genome Sequencing Center for Infectious Disease"/>
            <person name="Wu L."/>
            <person name="Ma J."/>
        </authorList>
    </citation>
    <scope>NUCLEOTIDE SEQUENCE [LARGE SCALE GENOMIC DNA]</scope>
    <source>
        <strain evidence="8">JCM 12165</strain>
    </source>
</reference>
<accession>A0ABW4FXN9</accession>
<comment type="caution">
    <text evidence="7">The sequence shown here is derived from an EMBL/GenBank/DDBJ whole genome shotgun (WGS) entry which is preliminary data.</text>
</comment>
<evidence type="ECO:0000259" key="6">
    <source>
        <dbReference type="Pfam" id="PF01494"/>
    </source>
</evidence>
<feature type="domain" description="FAD-binding" evidence="6">
    <location>
        <begin position="130"/>
        <end position="331"/>
    </location>
</feature>
<dbReference type="InterPro" id="IPR036188">
    <property type="entry name" value="FAD/NAD-bd_sf"/>
</dbReference>
<dbReference type="Pfam" id="PF01494">
    <property type="entry name" value="FAD_binding_3"/>
    <property type="match status" value="1"/>
</dbReference>
<protein>
    <submittedName>
        <fullName evidence="7">FAD-dependent monooxygenase</fullName>
    </submittedName>
</protein>
<dbReference type="SUPFAM" id="SSF51905">
    <property type="entry name" value="FAD/NAD(P)-binding domain"/>
    <property type="match status" value="1"/>
</dbReference>
<dbReference type="Pfam" id="PF13450">
    <property type="entry name" value="NAD_binding_8"/>
    <property type="match status" value="1"/>
</dbReference>
<keyword evidence="8" id="KW-1185">Reference proteome</keyword>
<evidence type="ECO:0000256" key="1">
    <source>
        <dbReference type="ARBA" id="ARBA00001974"/>
    </source>
</evidence>
<evidence type="ECO:0000256" key="5">
    <source>
        <dbReference type="ARBA" id="ARBA00023033"/>
    </source>
</evidence>
<evidence type="ECO:0000256" key="4">
    <source>
        <dbReference type="ARBA" id="ARBA00023002"/>
    </source>
</evidence>